<sequence length="147" mass="16595">MDSALLRSPDGLTVRLQLLDPLGYPKWPVRTVDLVQRYSDAPPARLSTPTPPSFAAWKTTAWFDRAAARDLYDLWALAMIDLISPEAARLFVRYGPTNRPPDDSMFATPPDESRWRRDLGGQLRLEITAADALEVVRRNWAKARGSM</sequence>
<name>A0ABP4NHJ0_9ACTN</name>
<gene>
    <name evidence="1" type="ORF">GCM10009789_13940</name>
</gene>
<reference evidence="2" key="1">
    <citation type="journal article" date="2019" name="Int. J. Syst. Evol. Microbiol.">
        <title>The Global Catalogue of Microorganisms (GCM) 10K type strain sequencing project: providing services to taxonomists for standard genome sequencing and annotation.</title>
        <authorList>
            <consortium name="The Broad Institute Genomics Platform"/>
            <consortium name="The Broad Institute Genome Sequencing Center for Infectious Disease"/>
            <person name="Wu L."/>
            <person name="Ma J."/>
        </authorList>
    </citation>
    <scope>NUCLEOTIDE SEQUENCE [LARGE SCALE GENOMIC DNA]</scope>
    <source>
        <strain evidence="2">JCM 14969</strain>
    </source>
</reference>
<keyword evidence="2" id="KW-1185">Reference proteome</keyword>
<comment type="caution">
    <text evidence="1">The sequence shown here is derived from an EMBL/GenBank/DDBJ whole genome shotgun (WGS) entry which is preliminary data.</text>
</comment>
<dbReference type="EMBL" id="BAAAOS010000010">
    <property type="protein sequence ID" value="GAA1561910.1"/>
    <property type="molecule type" value="Genomic_DNA"/>
</dbReference>
<organism evidence="1 2">
    <name type="scientific">Kribbella sancticallisti</name>
    <dbReference type="NCBI Taxonomy" id="460087"/>
    <lineage>
        <taxon>Bacteria</taxon>
        <taxon>Bacillati</taxon>
        <taxon>Actinomycetota</taxon>
        <taxon>Actinomycetes</taxon>
        <taxon>Propionibacteriales</taxon>
        <taxon>Kribbellaceae</taxon>
        <taxon>Kribbella</taxon>
    </lineage>
</organism>
<dbReference type="InterPro" id="IPR014942">
    <property type="entry name" value="AbiEii"/>
</dbReference>
<accession>A0ABP4NHJ0</accession>
<dbReference type="Proteomes" id="UP001500393">
    <property type="component" value="Unassembled WGS sequence"/>
</dbReference>
<evidence type="ECO:0000313" key="2">
    <source>
        <dbReference type="Proteomes" id="UP001500393"/>
    </source>
</evidence>
<dbReference type="Pfam" id="PF08843">
    <property type="entry name" value="AbiEii"/>
    <property type="match status" value="1"/>
</dbReference>
<dbReference type="RefSeq" id="WP_344211006.1">
    <property type="nucleotide sequence ID" value="NZ_BAAAOS010000010.1"/>
</dbReference>
<proteinExistence type="predicted"/>
<protein>
    <submittedName>
        <fullName evidence="1">Uncharacterized protein</fullName>
    </submittedName>
</protein>
<evidence type="ECO:0000313" key="1">
    <source>
        <dbReference type="EMBL" id="GAA1561910.1"/>
    </source>
</evidence>